<dbReference type="AlphaFoldDB" id="A0AAN7ZN00"/>
<evidence type="ECO:0000256" key="1">
    <source>
        <dbReference type="SAM" id="Phobius"/>
    </source>
</evidence>
<keyword evidence="1" id="KW-0812">Transmembrane</keyword>
<accession>A0AAN7ZN00</accession>
<evidence type="ECO:0000313" key="3">
    <source>
        <dbReference type="Proteomes" id="UP001329430"/>
    </source>
</evidence>
<gene>
    <name evidence="2" type="ORF">RI129_007681</name>
</gene>
<keyword evidence="1" id="KW-0472">Membrane</keyword>
<keyword evidence="3" id="KW-1185">Reference proteome</keyword>
<dbReference type="EMBL" id="JAVRBK010000005">
    <property type="protein sequence ID" value="KAK5643836.1"/>
    <property type="molecule type" value="Genomic_DNA"/>
</dbReference>
<comment type="caution">
    <text evidence="2">The sequence shown here is derived from an EMBL/GenBank/DDBJ whole genome shotgun (WGS) entry which is preliminary data.</text>
</comment>
<evidence type="ECO:0000313" key="2">
    <source>
        <dbReference type="EMBL" id="KAK5643836.1"/>
    </source>
</evidence>
<keyword evidence="1" id="KW-1133">Transmembrane helix</keyword>
<protein>
    <submittedName>
        <fullName evidence="2">Uncharacterized protein</fullName>
    </submittedName>
</protein>
<reference evidence="2 3" key="1">
    <citation type="journal article" date="2024" name="Insects">
        <title>An Improved Chromosome-Level Genome Assembly of the Firefly Pyrocoelia pectoralis.</title>
        <authorList>
            <person name="Fu X."/>
            <person name="Meyer-Rochow V.B."/>
            <person name="Ballantyne L."/>
            <person name="Zhu X."/>
        </authorList>
    </citation>
    <scope>NUCLEOTIDE SEQUENCE [LARGE SCALE GENOMIC DNA]</scope>
    <source>
        <strain evidence="2">XCY_ONT2</strain>
    </source>
</reference>
<name>A0AAN7ZN00_9COLE</name>
<proteinExistence type="predicted"/>
<sequence length="177" mass="21083">MRTVEKVRGRMRFFEACLVWVCYYSLITYRMVSLIIVIIDVVLIFRYSQLYFACLLDNINLSQSCCGLDHTYDSRRGYNRIWKKRYEVYYVSYLAEIFGMVNETTTLLQGKSTTIFMARDKLSAFKRKFNFWIACVEKGNIECFPLLYNFIHENTLELPNENYNNCTFGRSPEVFDL</sequence>
<feature type="transmembrane region" description="Helical" evidence="1">
    <location>
        <begin position="21"/>
        <end position="45"/>
    </location>
</feature>
<organism evidence="2 3">
    <name type="scientific">Pyrocoelia pectoralis</name>
    <dbReference type="NCBI Taxonomy" id="417401"/>
    <lineage>
        <taxon>Eukaryota</taxon>
        <taxon>Metazoa</taxon>
        <taxon>Ecdysozoa</taxon>
        <taxon>Arthropoda</taxon>
        <taxon>Hexapoda</taxon>
        <taxon>Insecta</taxon>
        <taxon>Pterygota</taxon>
        <taxon>Neoptera</taxon>
        <taxon>Endopterygota</taxon>
        <taxon>Coleoptera</taxon>
        <taxon>Polyphaga</taxon>
        <taxon>Elateriformia</taxon>
        <taxon>Elateroidea</taxon>
        <taxon>Lampyridae</taxon>
        <taxon>Lampyrinae</taxon>
        <taxon>Pyrocoelia</taxon>
    </lineage>
</organism>
<dbReference type="Proteomes" id="UP001329430">
    <property type="component" value="Chromosome 5"/>
</dbReference>